<protein>
    <submittedName>
        <fullName evidence="6">Zinc transport system substrate-binding protein</fullName>
    </submittedName>
</protein>
<keyword evidence="4" id="KW-0175">Coiled coil</keyword>
<dbReference type="InterPro" id="IPR006127">
    <property type="entry name" value="ZnuA-like"/>
</dbReference>
<evidence type="ECO:0000256" key="5">
    <source>
        <dbReference type="SAM" id="MobiDB-lite"/>
    </source>
</evidence>
<dbReference type="PANTHER" id="PTHR42953">
    <property type="entry name" value="HIGH-AFFINITY ZINC UPTAKE SYSTEM PROTEIN ZNUA-RELATED"/>
    <property type="match status" value="1"/>
</dbReference>
<dbReference type="PROSITE" id="PS51318">
    <property type="entry name" value="TAT"/>
    <property type="match status" value="1"/>
</dbReference>
<feature type="compositionally biased region" description="Basic and acidic residues" evidence="5">
    <location>
        <begin position="131"/>
        <end position="169"/>
    </location>
</feature>
<comment type="similarity">
    <text evidence="1">Belongs to the bacterial solute-binding protein 9 family.</text>
</comment>
<evidence type="ECO:0000313" key="7">
    <source>
        <dbReference type="Proteomes" id="UP000698222"/>
    </source>
</evidence>
<evidence type="ECO:0000256" key="2">
    <source>
        <dbReference type="ARBA" id="ARBA00022448"/>
    </source>
</evidence>
<name>A0ABS4YFN9_9MICO</name>
<evidence type="ECO:0000256" key="1">
    <source>
        <dbReference type="ARBA" id="ARBA00011028"/>
    </source>
</evidence>
<feature type="region of interest" description="Disordered" evidence="5">
    <location>
        <begin position="128"/>
        <end position="169"/>
    </location>
</feature>
<evidence type="ECO:0000313" key="6">
    <source>
        <dbReference type="EMBL" id="MBP2407612.1"/>
    </source>
</evidence>
<dbReference type="EMBL" id="JAGIOC010000001">
    <property type="protein sequence ID" value="MBP2407612.1"/>
    <property type="molecule type" value="Genomic_DNA"/>
</dbReference>
<dbReference type="InterPro" id="IPR050492">
    <property type="entry name" value="Bact_metal-bind_prot9"/>
</dbReference>
<proteinExistence type="inferred from homology"/>
<dbReference type="InterPro" id="IPR006311">
    <property type="entry name" value="TAT_signal"/>
</dbReference>
<dbReference type="RefSeq" id="WP_245348826.1">
    <property type="nucleotide sequence ID" value="NZ_BAAAJV010000011.1"/>
</dbReference>
<comment type="caution">
    <text evidence="6">The sequence shown here is derived from an EMBL/GenBank/DDBJ whole genome shotgun (WGS) entry which is preliminary data.</text>
</comment>
<dbReference type="SUPFAM" id="SSF53807">
    <property type="entry name" value="Helical backbone' metal receptor"/>
    <property type="match status" value="1"/>
</dbReference>
<accession>A0ABS4YFN9</accession>
<dbReference type="PANTHER" id="PTHR42953:SF3">
    <property type="entry name" value="HIGH-AFFINITY ZINC UPTAKE SYSTEM PROTEIN ZNUA"/>
    <property type="match status" value="1"/>
</dbReference>
<keyword evidence="3" id="KW-0732">Signal</keyword>
<evidence type="ECO:0000256" key="3">
    <source>
        <dbReference type="ARBA" id="ARBA00022729"/>
    </source>
</evidence>
<organism evidence="6 7">
    <name type="scientific">Brachybacterium fresconis</name>
    <dbReference type="NCBI Taxonomy" id="173363"/>
    <lineage>
        <taxon>Bacteria</taxon>
        <taxon>Bacillati</taxon>
        <taxon>Actinomycetota</taxon>
        <taxon>Actinomycetes</taxon>
        <taxon>Micrococcales</taxon>
        <taxon>Dermabacteraceae</taxon>
        <taxon>Brachybacterium</taxon>
    </lineage>
</organism>
<dbReference type="Gene3D" id="3.40.50.1980">
    <property type="entry name" value="Nitrogenase molybdenum iron protein domain"/>
    <property type="match status" value="2"/>
</dbReference>
<gene>
    <name evidence="6" type="ORF">JOF44_000515</name>
</gene>
<dbReference type="Proteomes" id="UP000698222">
    <property type="component" value="Unassembled WGS sequence"/>
</dbReference>
<keyword evidence="2" id="KW-0813">Transport</keyword>
<sequence>MSLMPGPSRRSLLTLAGVGAGAIVLSACGDGGGGGTGSGDALTVVTSNYPLSYVVDRVGGDRVEVTDLATPGADAHGLELSVKQVMAVQEAALVLQIPRYQAALDDAISSGPADNVLDVSSIIEMLPADGGDEHGHDEHAHASDGGDAEHADEEHSGHDHGPTDPHFWHDPLRLAEVADALAARLGEIDPEGAEAFTAAAAEVRSDLEALDAELDEQFDTVDGDRTFITSHAAYAYLAARYDLHQVGIAGVDPETEPSPRRLLELEQVIDEEGVTTIFFETTASPKVAQTLAENVGVDSAELDNLETRLDEDADYPAVMRNNCQKLLESWA</sequence>
<evidence type="ECO:0000256" key="4">
    <source>
        <dbReference type="SAM" id="Coils"/>
    </source>
</evidence>
<feature type="coiled-coil region" evidence="4">
    <location>
        <begin position="193"/>
        <end position="220"/>
    </location>
</feature>
<reference evidence="6 7" key="1">
    <citation type="submission" date="2021-03" db="EMBL/GenBank/DDBJ databases">
        <title>Sequencing the genomes of 1000 actinobacteria strains.</title>
        <authorList>
            <person name="Klenk H.-P."/>
        </authorList>
    </citation>
    <scope>NUCLEOTIDE SEQUENCE [LARGE SCALE GENOMIC DNA]</scope>
    <source>
        <strain evidence="6 7">DSM 14564</strain>
    </source>
</reference>
<dbReference type="Pfam" id="PF01297">
    <property type="entry name" value="ZnuA"/>
    <property type="match status" value="1"/>
</dbReference>
<keyword evidence="7" id="KW-1185">Reference proteome</keyword>